<dbReference type="Pfam" id="PF12698">
    <property type="entry name" value="ABC2_membrane_3"/>
    <property type="match status" value="1"/>
</dbReference>
<dbReference type="InterPro" id="IPR013525">
    <property type="entry name" value="ABC2_TM"/>
</dbReference>
<comment type="subcellular location">
    <subcellularLocation>
        <location evidence="1">Membrane</location>
        <topology evidence="1">Multi-pass membrane protein</topology>
    </subcellularLocation>
</comment>
<organism evidence="8 9">
    <name type="scientific">Bombiscardovia apis</name>
    <dbReference type="NCBI Taxonomy" id="2932182"/>
    <lineage>
        <taxon>Bacteria</taxon>
        <taxon>Bacillati</taxon>
        <taxon>Actinomycetota</taxon>
        <taxon>Actinomycetes</taxon>
        <taxon>Bifidobacteriales</taxon>
        <taxon>Bifidobacteriaceae</taxon>
        <taxon>Bombiscardovia</taxon>
    </lineage>
</organism>
<dbReference type="RefSeq" id="WP_317643182.1">
    <property type="nucleotide sequence ID" value="NZ_AP026800.1"/>
</dbReference>
<evidence type="ECO:0000256" key="6">
    <source>
        <dbReference type="SAM" id="Phobius"/>
    </source>
</evidence>
<evidence type="ECO:0000256" key="3">
    <source>
        <dbReference type="ARBA" id="ARBA00022989"/>
    </source>
</evidence>
<evidence type="ECO:0000256" key="4">
    <source>
        <dbReference type="ARBA" id="ARBA00023136"/>
    </source>
</evidence>
<proteinExistence type="predicted"/>
<evidence type="ECO:0000256" key="5">
    <source>
        <dbReference type="SAM" id="MobiDB-lite"/>
    </source>
</evidence>
<evidence type="ECO:0000259" key="7">
    <source>
        <dbReference type="Pfam" id="PF12698"/>
    </source>
</evidence>
<feature type="transmembrane region" description="Helical" evidence="6">
    <location>
        <begin position="249"/>
        <end position="274"/>
    </location>
</feature>
<dbReference type="EMBL" id="AP026800">
    <property type="protein sequence ID" value="BDR54161.1"/>
    <property type="molecule type" value="Genomic_DNA"/>
</dbReference>
<keyword evidence="4 6" id="KW-0472">Membrane</keyword>
<name>A0ABM8BBH6_9BIFI</name>
<feature type="compositionally biased region" description="Basic and acidic residues" evidence="5">
    <location>
        <begin position="77"/>
        <end position="86"/>
    </location>
</feature>
<keyword evidence="2 6" id="KW-0812">Transmembrane</keyword>
<dbReference type="Proteomes" id="UP001321748">
    <property type="component" value="Chromosome"/>
</dbReference>
<gene>
    <name evidence="8" type="ORF">KIMH_02720</name>
</gene>
<protein>
    <submittedName>
        <fullName evidence="8">Multidrug ABC transporter permease</fullName>
    </submittedName>
</protein>
<keyword evidence="3 6" id="KW-1133">Transmembrane helix</keyword>
<reference evidence="8 9" key="1">
    <citation type="journal article" date="2023" name="Microbiol. Spectr.">
        <title>Symbiosis of Carpenter Bees with Uncharacterized Lactic Acid Bacteria Showing NAD Auxotrophy.</title>
        <authorList>
            <person name="Kawasaki S."/>
            <person name="Ozawa K."/>
            <person name="Mori T."/>
            <person name="Yamamoto A."/>
            <person name="Ito M."/>
            <person name="Ohkuma M."/>
            <person name="Sakamoto M."/>
            <person name="Matsutani M."/>
        </authorList>
    </citation>
    <scope>NUCLEOTIDE SEQUENCE [LARGE SCALE GENOMIC DNA]</scope>
    <source>
        <strain evidence="8 9">KimH</strain>
    </source>
</reference>
<evidence type="ECO:0000256" key="1">
    <source>
        <dbReference type="ARBA" id="ARBA00004141"/>
    </source>
</evidence>
<feature type="transmembrane region" description="Helical" evidence="6">
    <location>
        <begin position="379"/>
        <end position="401"/>
    </location>
</feature>
<feature type="transmembrane region" description="Helical" evidence="6">
    <location>
        <begin position="286"/>
        <end position="310"/>
    </location>
</feature>
<evidence type="ECO:0000313" key="8">
    <source>
        <dbReference type="EMBL" id="BDR54161.1"/>
    </source>
</evidence>
<evidence type="ECO:0000313" key="9">
    <source>
        <dbReference type="Proteomes" id="UP001321748"/>
    </source>
</evidence>
<accession>A0ABM8BBH6</accession>
<feature type="domain" description="ABC-2 type transporter transmembrane" evidence="7">
    <location>
        <begin position="17"/>
        <end position="398"/>
    </location>
</feature>
<keyword evidence="9" id="KW-1185">Reference proteome</keyword>
<feature type="region of interest" description="Disordered" evidence="5">
    <location>
        <begin position="74"/>
        <end position="95"/>
    </location>
</feature>
<evidence type="ECO:0000256" key="2">
    <source>
        <dbReference type="ARBA" id="ARBA00022692"/>
    </source>
</evidence>
<sequence length="409" mass="43986">MWNSFKLNVKTATRNPSALFWVLTFPVILAAMLMGMIGNIQDDYTIAAQPFSVVNDSNWQANRGAQELVKAISGEAKSSKSGEDTTSHLIDSTAVSSASEARQRLNRQQDIGYIYADDAGQVNMVLSSKDAAEIQSDSSATKGITVSIMASSFGRLNQTGSALAAVAKTNPRLLANPSFQAQILSGNDTYTRQIRLTHLKPTVTAPYFFAVLGMACLLGASTTAAMIGNTQPNLSALGARRSTSPQPKWLQASGAFLASWLFSFVSLLVAYVFIRTVCKVESGGRDLIALVAITIGTFMSTAFGTLVGSIPKVPLPTKMGLTVALDCTLSVFAGLYGTQSMDINYAVAERAPFFHLINPVKQVANLFYDIVYYDSLAPFARTCGILALMSALFLAGAAILLRRQRYEYL</sequence>
<feature type="transmembrane region" description="Helical" evidence="6">
    <location>
        <begin position="20"/>
        <end position="40"/>
    </location>
</feature>
<feature type="transmembrane region" description="Helical" evidence="6">
    <location>
        <begin position="205"/>
        <end position="229"/>
    </location>
</feature>